<name>A0ABV1KUI4_9BACL</name>
<gene>
    <name evidence="1" type="ORF">QJS35_15340</name>
</gene>
<organism evidence="1 2">
    <name type="scientific">Cohnella silvisoli</name>
    <dbReference type="NCBI Taxonomy" id="2873699"/>
    <lineage>
        <taxon>Bacteria</taxon>
        <taxon>Bacillati</taxon>
        <taxon>Bacillota</taxon>
        <taxon>Bacilli</taxon>
        <taxon>Bacillales</taxon>
        <taxon>Paenibacillaceae</taxon>
        <taxon>Cohnella</taxon>
    </lineage>
</organism>
<comment type="caution">
    <text evidence="1">The sequence shown here is derived from an EMBL/GenBank/DDBJ whole genome shotgun (WGS) entry which is preliminary data.</text>
</comment>
<dbReference type="EMBL" id="JASKHM010000008">
    <property type="protein sequence ID" value="MEQ4483769.1"/>
    <property type="molecule type" value="Genomic_DNA"/>
</dbReference>
<evidence type="ECO:0000313" key="1">
    <source>
        <dbReference type="EMBL" id="MEQ4483769.1"/>
    </source>
</evidence>
<keyword evidence="2" id="KW-1185">Reference proteome</keyword>
<sequence length="74" mass="8504">MDKLDLILEQLKELKLITSAVINRIDESDAKIDALSLDLHNIVGRVTVIQESQERHERLLEKLALRSIEQETLV</sequence>
<proteinExistence type="predicted"/>
<dbReference type="RefSeq" id="WP_232186062.1">
    <property type="nucleotide sequence ID" value="NZ_JAIOAP010000007.1"/>
</dbReference>
<protein>
    <recommendedName>
        <fullName evidence="3">Aspartyl-phosphate phosphatase Spo0E family protein</fullName>
    </recommendedName>
</protein>
<evidence type="ECO:0000313" key="2">
    <source>
        <dbReference type="Proteomes" id="UP001493487"/>
    </source>
</evidence>
<accession>A0ABV1KUI4</accession>
<evidence type="ECO:0008006" key="3">
    <source>
        <dbReference type="Google" id="ProtNLM"/>
    </source>
</evidence>
<reference evidence="1 2" key="1">
    <citation type="journal article" date="2023" name="Genome Announc.">
        <title>Pan-Genome Analyses of the Genus Cohnella and Proposal of the Novel Species Cohnella silvisoli sp. nov., Isolated from Forest Soil.</title>
        <authorList>
            <person name="Wang C."/>
            <person name="Mao L."/>
            <person name="Bao G."/>
            <person name="Zhu H."/>
        </authorList>
    </citation>
    <scope>NUCLEOTIDE SEQUENCE [LARGE SCALE GENOMIC DNA]</scope>
    <source>
        <strain evidence="1 2">NL03-T5-1</strain>
    </source>
</reference>
<dbReference type="Proteomes" id="UP001493487">
    <property type="component" value="Unassembled WGS sequence"/>
</dbReference>